<dbReference type="CDD" id="cd24048">
    <property type="entry name" value="ASKHA_NBD_FtsA"/>
    <property type="match status" value="1"/>
</dbReference>
<dbReference type="PANTHER" id="PTHR32432">
    <property type="entry name" value="CELL DIVISION PROTEIN FTSA-RELATED"/>
    <property type="match status" value="1"/>
</dbReference>
<dbReference type="InterPro" id="IPR043129">
    <property type="entry name" value="ATPase_NBD"/>
</dbReference>
<dbReference type="GO" id="GO:0009898">
    <property type="term" value="C:cytoplasmic side of plasma membrane"/>
    <property type="evidence" value="ECO:0007669"/>
    <property type="project" value="TreeGrafter"/>
</dbReference>
<feature type="domain" description="SHS2" evidence="5">
    <location>
        <begin position="7"/>
        <end position="195"/>
    </location>
</feature>
<evidence type="ECO:0000256" key="3">
    <source>
        <dbReference type="ARBA" id="ARBA00023136"/>
    </source>
</evidence>
<dbReference type="Gene3D" id="3.30.420.40">
    <property type="match status" value="2"/>
</dbReference>
<evidence type="ECO:0000256" key="2">
    <source>
        <dbReference type="ARBA" id="ARBA00022618"/>
    </source>
</evidence>
<dbReference type="PROSITE" id="PS00329">
    <property type="entry name" value="HSP70_2"/>
    <property type="match status" value="1"/>
</dbReference>
<proteinExistence type="inferred from homology"/>
<dbReference type="AlphaFoldDB" id="A0A382L4Y1"/>
<sequence>VKNATIHAAIDIGTSKVCTLVGHTNSDGEMQVTGVGLVPSRGMRKGMVSNLGEVQQVVNSSLREAEAQAGAKVDSAYVGITGGHINYVNSRACLDNRRYDSPVGYGDVEQVIQACYADNDSLTDKVIHVIPRDYSVDGNWGVKDPLGMYGASIEVESHVVTAHRTSVDNLTDVLRKSGAKLRGLVLEPLASAEAILSQDERDMGVVLVDIGGGTSDISVFLEGNIWHTSVLPVGGFQLTRDISIAFTTFFLAAEEAKIKHGNATPDVVDPAEELLLPAFGGDAHSTISRQSLCRVIQERMEELFSLILSEVKDAGLDNAPPGGLVITGGSATLPGIDELAQSMWPGPV</sequence>
<feature type="non-terminal residue" evidence="6">
    <location>
        <position position="1"/>
    </location>
</feature>
<dbReference type="PANTHER" id="PTHR32432:SF4">
    <property type="entry name" value="CELL DIVISION PROTEIN FTSA"/>
    <property type="match status" value="1"/>
</dbReference>
<name>A0A382L4Y1_9ZZZZ</name>
<dbReference type="InterPro" id="IPR018181">
    <property type="entry name" value="Heat_shock_70_CS"/>
</dbReference>
<feature type="non-terminal residue" evidence="6">
    <location>
        <position position="348"/>
    </location>
</feature>
<dbReference type="EMBL" id="UINC01084932">
    <property type="protein sequence ID" value="SVC32018.1"/>
    <property type="molecule type" value="Genomic_DNA"/>
</dbReference>
<evidence type="ECO:0000313" key="6">
    <source>
        <dbReference type="EMBL" id="SVC32018.1"/>
    </source>
</evidence>
<reference evidence="6" key="1">
    <citation type="submission" date="2018-05" db="EMBL/GenBank/DDBJ databases">
        <authorList>
            <person name="Lanie J.A."/>
            <person name="Ng W.-L."/>
            <person name="Kazmierczak K.M."/>
            <person name="Andrzejewski T.M."/>
            <person name="Davidsen T.M."/>
            <person name="Wayne K.J."/>
            <person name="Tettelin H."/>
            <person name="Glass J.I."/>
            <person name="Rusch D."/>
            <person name="Podicherti R."/>
            <person name="Tsui H.-C.T."/>
            <person name="Winkler M.E."/>
        </authorList>
    </citation>
    <scope>NUCLEOTIDE SEQUENCE</scope>
</reference>
<dbReference type="Gene3D" id="3.30.1490.110">
    <property type="match status" value="1"/>
</dbReference>
<keyword evidence="1" id="KW-1003">Cell membrane</keyword>
<dbReference type="SMART" id="SM00842">
    <property type="entry name" value="FtsA"/>
    <property type="match status" value="1"/>
</dbReference>
<accession>A0A382L4Y1</accession>
<gene>
    <name evidence="6" type="ORF">METZ01_LOCUS284872</name>
</gene>
<dbReference type="NCBIfam" id="TIGR01174">
    <property type="entry name" value="ftsA"/>
    <property type="match status" value="1"/>
</dbReference>
<dbReference type="InterPro" id="IPR020823">
    <property type="entry name" value="Cell_div_FtsA"/>
</dbReference>
<dbReference type="InterPro" id="IPR003494">
    <property type="entry name" value="SHS2_FtsA"/>
</dbReference>
<keyword evidence="4" id="KW-0131">Cell cycle</keyword>
<dbReference type="SUPFAM" id="SSF53067">
    <property type="entry name" value="Actin-like ATPase domain"/>
    <property type="match status" value="2"/>
</dbReference>
<dbReference type="Pfam" id="PF02491">
    <property type="entry name" value="SHS2_FTSA"/>
    <property type="match status" value="1"/>
</dbReference>
<dbReference type="HAMAP" id="MF_02033">
    <property type="entry name" value="FtsA"/>
    <property type="match status" value="1"/>
</dbReference>
<evidence type="ECO:0000256" key="4">
    <source>
        <dbReference type="ARBA" id="ARBA00023306"/>
    </source>
</evidence>
<evidence type="ECO:0000259" key="5">
    <source>
        <dbReference type="SMART" id="SM00842"/>
    </source>
</evidence>
<keyword evidence="3" id="KW-0472">Membrane</keyword>
<dbReference type="GO" id="GO:0051301">
    <property type="term" value="P:cell division"/>
    <property type="evidence" value="ECO:0007669"/>
    <property type="project" value="UniProtKB-KW"/>
</dbReference>
<keyword evidence="2" id="KW-0132">Cell division</keyword>
<organism evidence="6">
    <name type="scientific">marine metagenome</name>
    <dbReference type="NCBI Taxonomy" id="408172"/>
    <lineage>
        <taxon>unclassified sequences</taxon>
        <taxon>metagenomes</taxon>
        <taxon>ecological metagenomes</taxon>
    </lineage>
</organism>
<dbReference type="GO" id="GO:0032153">
    <property type="term" value="C:cell division site"/>
    <property type="evidence" value="ECO:0007669"/>
    <property type="project" value="TreeGrafter"/>
</dbReference>
<dbReference type="InterPro" id="IPR050696">
    <property type="entry name" value="FtsA/MreB"/>
</dbReference>
<evidence type="ECO:0000256" key="1">
    <source>
        <dbReference type="ARBA" id="ARBA00022475"/>
    </source>
</evidence>
<dbReference type="Pfam" id="PF14450">
    <property type="entry name" value="FtsA"/>
    <property type="match status" value="1"/>
</dbReference>
<protein>
    <recommendedName>
        <fullName evidence="5">SHS2 domain-containing protein</fullName>
    </recommendedName>
</protein>